<dbReference type="EMBL" id="JAHRWL010000002">
    <property type="protein sequence ID" value="MBV2361252.1"/>
    <property type="molecule type" value="Genomic_DNA"/>
</dbReference>
<proteinExistence type="predicted"/>
<accession>A0ABS6NB59</accession>
<name>A0ABS6NB59_9RHOB</name>
<sequence>MELSDFLGTWTLSRDLDHADGTRARFDGRAVWTAQEDGALYVETGTLTLAMGGAFAAERRYLWDADLGVWFDDGRFFHTVPRGGGTARHWCDPDQYDVAYDFATWPDWTAVWTVKGPRKDYRSTTRYRRTPDPRSG</sequence>
<dbReference type="Proteomes" id="UP001166293">
    <property type="component" value="Unassembled WGS sequence"/>
</dbReference>
<gene>
    <name evidence="2" type="ORF">KUH32_15920</name>
</gene>
<dbReference type="RefSeq" id="WP_217779579.1">
    <property type="nucleotide sequence ID" value="NZ_JAHRWL010000002.1"/>
</dbReference>
<reference evidence="2" key="1">
    <citation type="submission" date="2021-06" db="EMBL/GenBank/DDBJ databases">
        <title>Thalassococcus sp. CAU 1522 isolated from sea sand, Republic of Korea.</title>
        <authorList>
            <person name="Kim W."/>
        </authorList>
    </citation>
    <scope>NUCLEOTIDE SEQUENCE</scope>
    <source>
        <strain evidence="2">CAU 1522</strain>
    </source>
</reference>
<dbReference type="Pfam" id="PF19834">
    <property type="entry name" value="DUF6314"/>
    <property type="match status" value="1"/>
</dbReference>
<feature type="domain" description="DUF6314" evidence="1">
    <location>
        <begin position="6"/>
        <end position="129"/>
    </location>
</feature>
<evidence type="ECO:0000259" key="1">
    <source>
        <dbReference type="Pfam" id="PF19834"/>
    </source>
</evidence>
<keyword evidence="3" id="KW-1185">Reference proteome</keyword>
<evidence type="ECO:0000313" key="3">
    <source>
        <dbReference type="Proteomes" id="UP001166293"/>
    </source>
</evidence>
<evidence type="ECO:0000313" key="2">
    <source>
        <dbReference type="EMBL" id="MBV2361252.1"/>
    </source>
</evidence>
<organism evidence="2 3">
    <name type="scientific">Thalassococcus arenae</name>
    <dbReference type="NCBI Taxonomy" id="2851652"/>
    <lineage>
        <taxon>Bacteria</taxon>
        <taxon>Pseudomonadati</taxon>
        <taxon>Pseudomonadota</taxon>
        <taxon>Alphaproteobacteria</taxon>
        <taxon>Rhodobacterales</taxon>
        <taxon>Roseobacteraceae</taxon>
        <taxon>Thalassococcus</taxon>
    </lineage>
</organism>
<protein>
    <submittedName>
        <fullName evidence="2">Trigger factor</fullName>
    </submittedName>
</protein>
<comment type="caution">
    <text evidence="2">The sequence shown here is derived from an EMBL/GenBank/DDBJ whole genome shotgun (WGS) entry which is preliminary data.</text>
</comment>
<dbReference type="InterPro" id="IPR045632">
    <property type="entry name" value="DUF6314"/>
</dbReference>